<dbReference type="eggNOG" id="COG0515">
    <property type="taxonomic scope" value="Bacteria"/>
</dbReference>
<dbReference type="GO" id="GO:0005524">
    <property type="term" value="F:ATP binding"/>
    <property type="evidence" value="ECO:0007669"/>
    <property type="project" value="UniProtKB-UniRule"/>
</dbReference>
<dbReference type="STRING" id="391625.PPSIR1_10460"/>
<dbReference type="RefSeq" id="WP_006976399.1">
    <property type="nucleotide sequence ID" value="NZ_ABCS01000130.1"/>
</dbReference>
<dbReference type="InterPro" id="IPR041664">
    <property type="entry name" value="AAA_16"/>
</dbReference>
<evidence type="ECO:0000256" key="6">
    <source>
        <dbReference type="ARBA" id="ARBA00022840"/>
    </source>
</evidence>
<dbReference type="Pfam" id="PF00069">
    <property type="entry name" value="Pkinase"/>
    <property type="match status" value="1"/>
</dbReference>
<comment type="similarity">
    <text evidence="1">Belongs to the protein kinase superfamily. NEK Ser/Thr protein kinase family. NIMA subfamily.</text>
</comment>
<dbReference type="SUPFAM" id="SSF52540">
    <property type="entry name" value="P-loop containing nucleoside triphosphate hydrolases"/>
    <property type="match status" value="1"/>
</dbReference>
<dbReference type="InterPro" id="IPR027417">
    <property type="entry name" value="P-loop_NTPase"/>
</dbReference>
<dbReference type="Pfam" id="PF13191">
    <property type="entry name" value="AAA_16"/>
    <property type="match status" value="1"/>
</dbReference>
<dbReference type="Gene3D" id="1.10.8.60">
    <property type="match status" value="1"/>
</dbReference>
<evidence type="ECO:0000259" key="9">
    <source>
        <dbReference type="PROSITE" id="PS50011"/>
    </source>
</evidence>
<keyword evidence="10" id="KW-0723">Serine/threonine-protein kinase</keyword>
<accession>A6GI63</accession>
<dbReference type="CDD" id="cd14014">
    <property type="entry name" value="STKc_PknB_like"/>
    <property type="match status" value="1"/>
</dbReference>
<dbReference type="PROSITE" id="PS00108">
    <property type="entry name" value="PROTEIN_KINASE_ST"/>
    <property type="match status" value="1"/>
</dbReference>
<dbReference type="Gene3D" id="3.40.50.300">
    <property type="entry name" value="P-loop containing nucleotide triphosphate hydrolases"/>
    <property type="match status" value="1"/>
</dbReference>
<keyword evidence="4 7" id="KW-0547">Nucleotide-binding</keyword>
<dbReference type="OrthoDB" id="5476445at2"/>
<dbReference type="InterPro" id="IPR017441">
    <property type="entry name" value="Protein_kinase_ATP_BS"/>
</dbReference>
<evidence type="ECO:0000313" key="10">
    <source>
        <dbReference type="EMBL" id="EDM74450.1"/>
    </source>
</evidence>
<dbReference type="InterPro" id="IPR000719">
    <property type="entry name" value="Prot_kinase_dom"/>
</dbReference>
<proteinExistence type="inferred from homology"/>
<evidence type="ECO:0000256" key="7">
    <source>
        <dbReference type="PROSITE-ProRule" id="PRU10141"/>
    </source>
</evidence>
<dbReference type="InterPro" id="IPR008271">
    <property type="entry name" value="Ser/Thr_kinase_AS"/>
</dbReference>
<evidence type="ECO:0000256" key="1">
    <source>
        <dbReference type="ARBA" id="ARBA00010886"/>
    </source>
</evidence>
<keyword evidence="3" id="KW-0808">Transferase</keyword>
<evidence type="ECO:0000256" key="5">
    <source>
        <dbReference type="ARBA" id="ARBA00022777"/>
    </source>
</evidence>
<sequence>MADLPERFEHRGVLGVGGMGSVHRVFDRELQREVALKTVFANQHAARLKQEFRARAGVVHPRLVELYELDLGPPPYFTMELVEGRDLASHVLGSARPVADRTETNSHPSAPAGRTATRSEQLRASDGPDLDDAAPAPVAALRHPPADWAPRLRAAMVQLVEALDALHRHGLVHRDLKPDNVMIQPDGQLKLLDFGLTAEAAELRAAPGGVAGTRGYIAPELWAGQPASPASDYYALGVILSELLVDADAAPELAQAAARLCAAEPALRPRRAELVELLGAPLQPAAVPLAGLELVGREAEVETLRGAFEGVRETGRLRLVEVLGPSGVGKSSLIRHVAHELALSGQLRVLRGRCTPHESGPYRPLDQIVDRLAELPDRAAHLDVLDLREARALAKLFPSAPILRGLVQLLGAQRRDADPPEVERLDPGAERLVGARALTRWIAAAARARPLLIWLDDLQWGSLDLAPLLERLCAERDDTPALVVLSSRAEDRAKGLLAQVELGPRETLALAPLGPEAVRALLARVAGELCRERPALIDDLTDYAAGNPYRLLEATSLALAQPELELLDPLGQRLAQLGPHRRRLLELTALVGGPAEHRLLIAAAGLSPSARLDLARLEDLGWLRTTWIDEREPAVAPRHDQQWEGIVARLERAHRRDLHRALARTLEDQRPAASTALARHWEGAGEGPTAAIYAERSGDEAHAALAFERAASFYARARSLLGEALEPGAERRLSTKRGEALHNRGAAHEAAEEFMRAAGCCPDEDRDGHRLLRRRAAEEWIGAHDPSRGWAQMSAVLGEYGVWIPETPTASVLRATAMRMRYLLGGLPKPEPEPKPESRAGSGSPSEASFDALWSATTRFSQVNHLLADPLRLTYLRAVAEAGDAERLGRVLSYEATMLAYLQPKWFEAKQAALRAQAEQLLARYPSPYNRAWSELAVANDALMAGRFAETAQLCGQAAQRLDRGSVGSHWERSLCQGYRFLALVMRGDLPELRATMDAYLDDARARGDGYADSVCLVGDPALRWLADGRLDHLERARAVLGPTPGLDAPWPAQAYTSGHMFTLVATVQARLYTDEASQAWALLEEQWPAIRAGMFLSLRFVGPSLVHLRARAALAAALVAPTPRARKALLRQCARSVRALRRDRGAMAEPWAELLTAAHERARGASEVAISARRLRAQQLFEDRDMALYALASAPTEAAVRGLEALDVADPIAFLRVLAPGLHA</sequence>
<dbReference type="PANTHER" id="PTHR43671:SF13">
    <property type="entry name" value="SERINE_THREONINE-PROTEIN KINASE NEK2"/>
    <property type="match status" value="1"/>
</dbReference>
<reference evidence="10 11" key="1">
    <citation type="submission" date="2007-06" db="EMBL/GenBank/DDBJ databases">
        <authorList>
            <person name="Shimkets L."/>
            <person name="Ferriera S."/>
            <person name="Johnson J."/>
            <person name="Kravitz S."/>
            <person name="Beeson K."/>
            <person name="Sutton G."/>
            <person name="Rogers Y.-H."/>
            <person name="Friedman R."/>
            <person name="Frazier M."/>
            <person name="Venter J.C."/>
        </authorList>
    </citation>
    <scope>NUCLEOTIDE SEQUENCE [LARGE SCALE GENOMIC DNA]</scope>
    <source>
        <strain evidence="10 11">SIR-1</strain>
    </source>
</reference>
<dbReference type="Gene3D" id="1.10.510.10">
    <property type="entry name" value="Transferase(Phosphotransferase) domain 1"/>
    <property type="match status" value="2"/>
</dbReference>
<dbReference type="EC" id="2.7.11.1" evidence="2"/>
<keyword evidence="5 10" id="KW-0418">Kinase</keyword>
<protein>
    <recommendedName>
        <fullName evidence="2">non-specific serine/threonine protein kinase</fullName>
        <ecNumber evidence="2">2.7.11.1</ecNumber>
    </recommendedName>
</protein>
<keyword evidence="11" id="KW-1185">Reference proteome</keyword>
<dbReference type="InterPro" id="IPR011009">
    <property type="entry name" value="Kinase-like_dom_sf"/>
</dbReference>
<feature type="region of interest" description="Disordered" evidence="8">
    <location>
        <begin position="825"/>
        <end position="847"/>
    </location>
</feature>
<dbReference type="InterPro" id="IPR050660">
    <property type="entry name" value="NEK_Ser/Thr_kinase"/>
</dbReference>
<dbReference type="Proteomes" id="UP000005801">
    <property type="component" value="Unassembled WGS sequence"/>
</dbReference>
<evidence type="ECO:0000256" key="4">
    <source>
        <dbReference type="ARBA" id="ARBA00022741"/>
    </source>
</evidence>
<dbReference type="SMART" id="SM00220">
    <property type="entry name" value="S_TKc"/>
    <property type="match status" value="1"/>
</dbReference>
<dbReference type="PROSITE" id="PS00107">
    <property type="entry name" value="PROTEIN_KINASE_ATP"/>
    <property type="match status" value="1"/>
</dbReference>
<feature type="binding site" evidence="7">
    <location>
        <position position="37"/>
    </location>
    <ligand>
        <name>ATP</name>
        <dbReference type="ChEBI" id="CHEBI:30616"/>
    </ligand>
</feature>
<dbReference type="eggNOG" id="COG3899">
    <property type="taxonomic scope" value="Bacteria"/>
</dbReference>
<dbReference type="PANTHER" id="PTHR43671">
    <property type="entry name" value="SERINE/THREONINE-PROTEIN KINASE NEK"/>
    <property type="match status" value="1"/>
</dbReference>
<keyword evidence="6 7" id="KW-0067">ATP-binding</keyword>
<dbReference type="PROSITE" id="PS50011">
    <property type="entry name" value="PROTEIN_KINASE_DOM"/>
    <property type="match status" value="1"/>
</dbReference>
<dbReference type="EMBL" id="ABCS01000130">
    <property type="protein sequence ID" value="EDM74450.1"/>
    <property type="molecule type" value="Genomic_DNA"/>
</dbReference>
<dbReference type="SUPFAM" id="SSF56112">
    <property type="entry name" value="Protein kinase-like (PK-like)"/>
    <property type="match status" value="1"/>
</dbReference>
<feature type="domain" description="Protein kinase" evidence="9">
    <location>
        <begin position="8"/>
        <end position="334"/>
    </location>
</feature>
<evidence type="ECO:0000313" key="11">
    <source>
        <dbReference type="Proteomes" id="UP000005801"/>
    </source>
</evidence>
<evidence type="ECO:0000256" key="8">
    <source>
        <dbReference type="SAM" id="MobiDB-lite"/>
    </source>
</evidence>
<gene>
    <name evidence="10" type="ORF">PPSIR1_10460</name>
</gene>
<name>A6GI63_9BACT</name>
<evidence type="ECO:0000256" key="3">
    <source>
        <dbReference type="ARBA" id="ARBA00022679"/>
    </source>
</evidence>
<dbReference type="GO" id="GO:0004674">
    <property type="term" value="F:protein serine/threonine kinase activity"/>
    <property type="evidence" value="ECO:0007669"/>
    <property type="project" value="UniProtKB-KW"/>
</dbReference>
<dbReference type="AlphaFoldDB" id="A6GI63"/>
<organism evidence="10 11">
    <name type="scientific">Plesiocystis pacifica SIR-1</name>
    <dbReference type="NCBI Taxonomy" id="391625"/>
    <lineage>
        <taxon>Bacteria</taxon>
        <taxon>Pseudomonadati</taxon>
        <taxon>Myxococcota</taxon>
        <taxon>Polyangia</taxon>
        <taxon>Nannocystales</taxon>
        <taxon>Nannocystaceae</taxon>
        <taxon>Plesiocystis</taxon>
    </lineage>
</organism>
<evidence type="ECO:0000256" key="2">
    <source>
        <dbReference type="ARBA" id="ARBA00012513"/>
    </source>
</evidence>
<comment type="caution">
    <text evidence="10">The sequence shown here is derived from an EMBL/GenBank/DDBJ whole genome shotgun (WGS) entry which is preliminary data.</text>
</comment>
<feature type="region of interest" description="Disordered" evidence="8">
    <location>
        <begin position="95"/>
        <end position="136"/>
    </location>
</feature>